<evidence type="ECO:0000256" key="2">
    <source>
        <dbReference type="SAM" id="SignalP"/>
    </source>
</evidence>
<dbReference type="CDD" id="cd07012">
    <property type="entry name" value="PBP2_Bug_TTT"/>
    <property type="match status" value="1"/>
</dbReference>
<dbReference type="Gene3D" id="3.40.190.10">
    <property type="entry name" value="Periplasmic binding protein-like II"/>
    <property type="match status" value="1"/>
</dbReference>
<dbReference type="InterPro" id="IPR005064">
    <property type="entry name" value="BUG"/>
</dbReference>
<name>A0A7D4INT2_9BURK</name>
<organism evidence="3 4">
    <name type="scientific">Achromobacter pestifer</name>
    <dbReference type="NCBI Taxonomy" id="1353889"/>
    <lineage>
        <taxon>Bacteria</taxon>
        <taxon>Pseudomonadati</taxon>
        <taxon>Pseudomonadota</taxon>
        <taxon>Betaproteobacteria</taxon>
        <taxon>Burkholderiales</taxon>
        <taxon>Alcaligenaceae</taxon>
        <taxon>Achromobacter</taxon>
    </lineage>
</organism>
<feature type="signal peptide" evidence="2">
    <location>
        <begin position="1"/>
        <end position="19"/>
    </location>
</feature>
<dbReference type="AlphaFoldDB" id="A0A7D4INT2"/>
<dbReference type="Proteomes" id="UP000500970">
    <property type="component" value="Chromosome"/>
</dbReference>
<evidence type="ECO:0000313" key="3">
    <source>
        <dbReference type="EMBL" id="QKH39743.1"/>
    </source>
</evidence>
<feature type="chain" id="PRO_5028812947" evidence="2">
    <location>
        <begin position="20"/>
        <end position="318"/>
    </location>
</feature>
<dbReference type="InterPro" id="IPR042100">
    <property type="entry name" value="Bug_dom1"/>
</dbReference>
<dbReference type="Pfam" id="PF03401">
    <property type="entry name" value="TctC"/>
    <property type="match status" value="1"/>
</dbReference>
<evidence type="ECO:0000256" key="1">
    <source>
        <dbReference type="ARBA" id="ARBA00006987"/>
    </source>
</evidence>
<proteinExistence type="inferred from homology"/>
<accession>A0A7D4INT2</accession>
<dbReference type="PANTHER" id="PTHR42928">
    <property type="entry name" value="TRICARBOXYLATE-BINDING PROTEIN"/>
    <property type="match status" value="1"/>
</dbReference>
<gene>
    <name evidence="3" type="ORF">FOC84_18690</name>
</gene>
<dbReference type="PIRSF" id="PIRSF017082">
    <property type="entry name" value="YflP"/>
    <property type="match status" value="1"/>
</dbReference>
<evidence type="ECO:0000313" key="4">
    <source>
        <dbReference type="Proteomes" id="UP000500970"/>
    </source>
</evidence>
<dbReference type="PANTHER" id="PTHR42928:SF5">
    <property type="entry name" value="BLR1237 PROTEIN"/>
    <property type="match status" value="1"/>
</dbReference>
<dbReference type="Gene3D" id="3.40.190.150">
    <property type="entry name" value="Bordetella uptake gene, domain 1"/>
    <property type="match status" value="1"/>
</dbReference>
<dbReference type="EMBL" id="CP053985">
    <property type="protein sequence ID" value="QKH39743.1"/>
    <property type="molecule type" value="Genomic_DNA"/>
</dbReference>
<protein>
    <submittedName>
        <fullName evidence="3">Tripartite tricarboxylate transporter substrate binding protein</fullName>
    </submittedName>
</protein>
<keyword evidence="4" id="KW-1185">Reference proteome</keyword>
<dbReference type="SUPFAM" id="SSF53850">
    <property type="entry name" value="Periplasmic binding protein-like II"/>
    <property type="match status" value="1"/>
</dbReference>
<keyword evidence="2" id="KW-0732">Signal</keyword>
<sequence length="318" mass="33694">MFAGLILAASYALPGSGHAAQAWPERPVTVVIAYPAGGAADVVTRVVLNELARTLGQPFIAESKPGANSNIAAEWVARAKPDGYTLLVTSPWFAINQYVETGRRWEPASLAPVARFALTDNLLVVPATAPYQNLAGYVAFARSQSNPPLQYGSPGTGSTQRMAAELFLGQAGLNVEPIQYKGAPPIIPDLVSGRVSMAVLASANVTALIQSGKLKGLATFGEKRSPNTPAIPTMAEQGYPKAIVTSWFGLHAPAGTPAEIIRRLSDSVREIVSRPDVQASLSAADAQAAFLDTQDFSQYLQTEQAMWRDVAAHLEGKK</sequence>
<dbReference type="KEGG" id="apes:FOC84_18690"/>
<comment type="similarity">
    <text evidence="1">Belongs to the UPF0065 (bug) family.</text>
</comment>
<reference evidence="3 4" key="1">
    <citation type="submission" date="2020-05" db="EMBL/GenBank/DDBJ databases">
        <title>FDA dAtabase for Regulatory Grade micrObial Sequences (FDA-ARGOS): Supporting development and validation of Infectious Disease Dx tests.</title>
        <authorList>
            <person name="Sproer C."/>
            <person name="Gronow S."/>
            <person name="Severitt S."/>
            <person name="Schroder I."/>
            <person name="Tallon L."/>
            <person name="Sadzewicz L."/>
            <person name="Zhao X."/>
            <person name="Vavikolanu K."/>
            <person name="Mehta A."/>
            <person name="Aluvathingal J."/>
            <person name="Nadendla S."/>
            <person name="Myers T."/>
            <person name="Yan Y."/>
            <person name="Sichtig H."/>
        </authorList>
    </citation>
    <scope>NUCLEOTIDE SEQUENCE [LARGE SCALE GENOMIC DNA]</scope>
    <source>
        <strain evidence="3 4">FDAARGOS_790</strain>
    </source>
</reference>